<dbReference type="EMBL" id="VSRR010000408">
    <property type="protein sequence ID" value="MPC15209.1"/>
    <property type="molecule type" value="Genomic_DNA"/>
</dbReference>
<gene>
    <name evidence="4" type="primary">4CLL1</name>
    <name evidence="4" type="ORF">E2C01_007994</name>
</gene>
<dbReference type="SUPFAM" id="SSF56801">
    <property type="entry name" value="Acetyl-CoA synthetase-like"/>
    <property type="match status" value="1"/>
</dbReference>
<dbReference type="GO" id="GO:0004467">
    <property type="term" value="F:long-chain fatty acid-CoA ligase activity"/>
    <property type="evidence" value="ECO:0007669"/>
    <property type="project" value="TreeGrafter"/>
</dbReference>
<protein>
    <submittedName>
        <fullName evidence="4">4-coumarate--CoA ligase-like 1</fullName>
    </submittedName>
</protein>
<dbReference type="AlphaFoldDB" id="A0A5B7D0L7"/>
<organism evidence="4 5">
    <name type="scientific">Portunus trituberculatus</name>
    <name type="common">Swimming crab</name>
    <name type="synonym">Neptunus trituberculatus</name>
    <dbReference type="NCBI Taxonomy" id="210409"/>
    <lineage>
        <taxon>Eukaryota</taxon>
        <taxon>Metazoa</taxon>
        <taxon>Ecdysozoa</taxon>
        <taxon>Arthropoda</taxon>
        <taxon>Crustacea</taxon>
        <taxon>Multicrustacea</taxon>
        <taxon>Malacostraca</taxon>
        <taxon>Eumalacostraca</taxon>
        <taxon>Eucarida</taxon>
        <taxon>Decapoda</taxon>
        <taxon>Pleocyemata</taxon>
        <taxon>Brachyura</taxon>
        <taxon>Eubrachyura</taxon>
        <taxon>Portunoidea</taxon>
        <taxon>Portunidae</taxon>
        <taxon>Portuninae</taxon>
        <taxon>Portunus</taxon>
    </lineage>
</organism>
<dbReference type="OrthoDB" id="6378093at2759"/>
<dbReference type="Gene3D" id="3.40.50.980">
    <property type="match status" value="1"/>
</dbReference>
<dbReference type="Proteomes" id="UP000324222">
    <property type="component" value="Unassembled WGS sequence"/>
</dbReference>
<dbReference type="InterPro" id="IPR000873">
    <property type="entry name" value="AMP-dep_synth/lig_dom"/>
</dbReference>
<keyword evidence="2" id="KW-0576">Peroxisome</keyword>
<evidence type="ECO:0000259" key="3">
    <source>
        <dbReference type="Pfam" id="PF00501"/>
    </source>
</evidence>
<sequence length="139" mass="15591">MPSCPGKHITFTPIVPHIIDFLVHTPLLEKYDISSLKSVMSATSPLAASTLQDFKARVNCRVRQGYGLTESCASVTQNHPAFGFKMGSVGRVLPYQEVKRISKRPRNERNWDPVCLRAISVGTKRTAYQRPTATLYPMR</sequence>
<dbReference type="GO" id="GO:0046949">
    <property type="term" value="P:fatty-acyl-CoA biosynthetic process"/>
    <property type="evidence" value="ECO:0007669"/>
    <property type="project" value="TreeGrafter"/>
</dbReference>
<dbReference type="Pfam" id="PF00501">
    <property type="entry name" value="AMP-binding"/>
    <property type="match status" value="1"/>
</dbReference>
<accession>A0A5B7D0L7</accession>
<comment type="subcellular location">
    <subcellularLocation>
        <location evidence="1">Peroxisome</location>
    </subcellularLocation>
</comment>
<evidence type="ECO:0000256" key="2">
    <source>
        <dbReference type="ARBA" id="ARBA00023140"/>
    </source>
</evidence>
<feature type="domain" description="AMP-dependent synthetase/ligase" evidence="3">
    <location>
        <begin position="8"/>
        <end position="99"/>
    </location>
</feature>
<comment type="caution">
    <text evidence="4">The sequence shown here is derived from an EMBL/GenBank/DDBJ whole genome shotgun (WGS) entry which is preliminary data.</text>
</comment>
<evidence type="ECO:0000256" key="1">
    <source>
        <dbReference type="ARBA" id="ARBA00004275"/>
    </source>
</evidence>
<evidence type="ECO:0000313" key="4">
    <source>
        <dbReference type="EMBL" id="MPC15209.1"/>
    </source>
</evidence>
<keyword evidence="4" id="KW-0436">Ligase</keyword>
<dbReference type="PANTHER" id="PTHR24096:SF389">
    <property type="entry name" value="4-COUMARATE--COA LIGASE-LIKE 1"/>
    <property type="match status" value="1"/>
</dbReference>
<proteinExistence type="predicted"/>
<reference evidence="4 5" key="1">
    <citation type="submission" date="2019-05" db="EMBL/GenBank/DDBJ databases">
        <title>Another draft genome of Portunus trituberculatus and its Hox gene families provides insights of decapod evolution.</title>
        <authorList>
            <person name="Jeong J.-H."/>
            <person name="Song I."/>
            <person name="Kim S."/>
            <person name="Choi T."/>
            <person name="Kim D."/>
            <person name="Ryu S."/>
            <person name="Kim W."/>
        </authorList>
    </citation>
    <scope>NUCLEOTIDE SEQUENCE [LARGE SCALE GENOMIC DNA]</scope>
    <source>
        <tissue evidence="4">Muscle</tissue>
    </source>
</reference>
<dbReference type="Gene3D" id="2.30.38.10">
    <property type="entry name" value="Luciferase, Domain 3"/>
    <property type="match status" value="1"/>
</dbReference>
<keyword evidence="5" id="KW-1185">Reference proteome</keyword>
<dbReference type="GO" id="GO:0005777">
    <property type="term" value="C:peroxisome"/>
    <property type="evidence" value="ECO:0007669"/>
    <property type="project" value="UniProtKB-SubCell"/>
</dbReference>
<name>A0A5B7D0L7_PORTR</name>
<evidence type="ECO:0000313" key="5">
    <source>
        <dbReference type="Proteomes" id="UP000324222"/>
    </source>
</evidence>
<dbReference type="PANTHER" id="PTHR24096">
    <property type="entry name" value="LONG-CHAIN-FATTY-ACID--COA LIGASE"/>
    <property type="match status" value="1"/>
</dbReference>